<dbReference type="PIRSF" id="PIRSF001359">
    <property type="entry name" value="F_bP_aldolase_II"/>
    <property type="match status" value="1"/>
</dbReference>
<dbReference type="AlphaFoldDB" id="A0A291ISS8"/>
<accession>A0A291ISS8</accession>
<dbReference type="EMBL" id="CP023668">
    <property type="protein sequence ID" value="ATG97756.1"/>
    <property type="molecule type" value="Genomic_DNA"/>
</dbReference>
<evidence type="ECO:0000256" key="6">
    <source>
        <dbReference type="PIRSR" id="PIRSR001359-3"/>
    </source>
</evidence>
<keyword evidence="1 6" id="KW-0479">Metal-binding</keyword>
<evidence type="ECO:0000256" key="4">
    <source>
        <dbReference type="PIRSR" id="PIRSR001359-1"/>
    </source>
</evidence>
<feature type="binding site" evidence="6">
    <location>
        <position position="214"/>
    </location>
    <ligand>
        <name>Zn(2+)</name>
        <dbReference type="ChEBI" id="CHEBI:29105"/>
        <label>1</label>
        <note>catalytic</note>
    </ligand>
</feature>
<evidence type="ECO:0000256" key="5">
    <source>
        <dbReference type="PIRSR" id="PIRSR001359-2"/>
    </source>
</evidence>
<feature type="binding site" evidence="5">
    <location>
        <position position="186"/>
    </location>
    <ligand>
        <name>dihydroxyacetone phosphate</name>
        <dbReference type="ChEBI" id="CHEBI:57642"/>
    </ligand>
</feature>
<dbReference type="GO" id="GO:0008270">
    <property type="term" value="F:zinc ion binding"/>
    <property type="evidence" value="ECO:0007669"/>
    <property type="project" value="InterPro"/>
</dbReference>
<feature type="binding site" evidence="6">
    <location>
        <position position="113"/>
    </location>
    <ligand>
        <name>Zn(2+)</name>
        <dbReference type="ChEBI" id="CHEBI:29105"/>
        <label>2</label>
    </ligand>
</feature>
<organism evidence="7 8">
    <name type="scientific">Mesoplasma lactucae ATCC 49193</name>
    <dbReference type="NCBI Taxonomy" id="81460"/>
    <lineage>
        <taxon>Bacteria</taxon>
        <taxon>Bacillati</taxon>
        <taxon>Mycoplasmatota</taxon>
        <taxon>Mollicutes</taxon>
        <taxon>Entomoplasmatales</taxon>
        <taxon>Entomoplasmataceae</taxon>
        <taxon>Mesoplasma</taxon>
    </lineage>
</organism>
<dbReference type="InterPro" id="IPR013785">
    <property type="entry name" value="Aldolase_TIM"/>
</dbReference>
<proteinExistence type="predicted"/>
<dbReference type="GO" id="GO:0030388">
    <property type="term" value="P:fructose 1,6-bisphosphate metabolic process"/>
    <property type="evidence" value="ECO:0007669"/>
    <property type="project" value="InterPro"/>
</dbReference>
<dbReference type="NCBIfam" id="TIGR00167">
    <property type="entry name" value="cbbA"/>
    <property type="match status" value="1"/>
</dbReference>
<dbReference type="SUPFAM" id="SSF51569">
    <property type="entry name" value="Aldolase"/>
    <property type="match status" value="1"/>
</dbReference>
<feature type="active site" description="Proton donor" evidence="4">
    <location>
        <position position="91"/>
    </location>
</feature>
<dbReference type="GO" id="GO:0004332">
    <property type="term" value="F:fructose-bisphosphate aldolase activity"/>
    <property type="evidence" value="ECO:0007669"/>
    <property type="project" value="InterPro"/>
</dbReference>
<dbReference type="InterPro" id="IPR000771">
    <property type="entry name" value="FBA_II"/>
</dbReference>
<dbReference type="OrthoDB" id="9803995at2"/>
<dbReference type="InterPro" id="IPR050246">
    <property type="entry name" value="Class_II_FBP_aldolase"/>
</dbReference>
<feature type="binding site" evidence="5">
    <location>
        <begin position="236"/>
        <end position="239"/>
    </location>
    <ligand>
        <name>dihydroxyacetone phosphate</name>
        <dbReference type="ChEBI" id="CHEBI:57642"/>
    </ligand>
</feature>
<reference evidence="7 8" key="1">
    <citation type="submission" date="2017-09" db="EMBL/GenBank/DDBJ databases">
        <title>SPAdes assembly of the Mesoplasma lactucae genome.</title>
        <authorList>
            <person name="Knight T.F."/>
            <person name="Rubinstein R."/>
            <person name="Citino T."/>
        </authorList>
    </citation>
    <scope>NUCLEOTIDE SEQUENCE [LARGE SCALE GENOMIC DNA]</scope>
    <source>
        <strain evidence="7 8">831-C4</strain>
    </source>
</reference>
<feature type="binding site" evidence="6">
    <location>
        <position position="92"/>
    </location>
    <ligand>
        <name>Zn(2+)</name>
        <dbReference type="ChEBI" id="CHEBI:29105"/>
        <label>1</label>
        <note>catalytic</note>
    </ligand>
</feature>
<dbReference type="PANTHER" id="PTHR30304">
    <property type="entry name" value="D-TAGATOSE-1,6-BISPHOSPHATE ALDOLASE"/>
    <property type="match status" value="1"/>
</dbReference>
<feature type="binding site" evidence="5">
    <location>
        <begin position="215"/>
        <end position="217"/>
    </location>
    <ligand>
        <name>dihydroxyacetone phosphate</name>
        <dbReference type="ChEBI" id="CHEBI:57642"/>
    </ligand>
</feature>
<evidence type="ECO:0000313" key="7">
    <source>
        <dbReference type="EMBL" id="ATG97756.1"/>
    </source>
</evidence>
<dbReference type="CDD" id="cd00947">
    <property type="entry name" value="TBP_aldolase_IIB"/>
    <property type="match status" value="1"/>
</dbReference>
<keyword evidence="2 6" id="KW-0862">Zinc</keyword>
<evidence type="ECO:0000256" key="1">
    <source>
        <dbReference type="ARBA" id="ARBA00022723"/>
    </source>
</evidence>
<keyword evidence="8" id="KW-1185">Reference proteome</keyword>
<dbReference type="KEGG" id="mlac:CP520_03400"/>
<sequence length="301" mass="32669">MPKLYSNRLVNAHNMVHDAFENHYAIGHFNINNLEWTKAVLETAQKTNTPIIVATSEGAIKYMGGIQVVVAMVDALMETLNITVPVALHLDHGQSVEMAKACIDAGYSSVMFDGSHLPFEENIEKTKEVVAYAKPHEVSVEAEIGSIGGEEDGVIGEGELGDPAQAKTMVATGIDFLAAGIGNIHGPYPSWWKSLNFDQLAKIEDAVHFPLVMHGGSGVPQDQVEKAISMGVAKVNINTELQLAFEKATREYVMAGKSQDMKAKGFDPRKLLKPGYDAICAEMTNLITWMGSKGKADQIQK</sequence>
<keyword evidence="3" id="KW-0456">Lyase</keyword>
<comment type="cofactor">
    <cofactor evidence="6">
        <name>Zn(2+)</name>
        <dbReference type="ChEBI" id="CHEBI:29105"/>
    </cofactor>
    <text evidence="6">Binds 2 Zn(2+) ions per subunit. One is catalytic and the other provides a structural contribution.</text>
</comment>
<protein>
    <submittedName>
        <fullName evidence="7">Fructose-1,6-bisphosphate aldolase, class II</fullName>
    </submittedName>
</protein>
<dbReference type="Proteomes" id="UP000232227">
    <property type="component" value="Chromosome"/>
</dbReference>
<dbReference type="GO" id="GO:0006096">
    <property type="term" value="P:glycolytic process"/>
    <property type="evidence" value="ECO:0007669"/>
    <property type="project" value="InterPro"/>
</dbReference>
<dbReference type="Gene3D" id="3.20.20.70">
    <property type="entry name" value="Aldolase class I"/>
    <property type="match status" value="1"/>
</dbReference>
<dbReference type="NCBIfam" id="TIGR01859">
    <property type="entry name" value="fruc_bis_ald"/>
    <property type="match status" value="1"/>
</dbReference>
<dbReference type="Pfam" id="PF01116">
    <property type="entry name" value="F_bP_aldolase"/>
    <property type="match status" value="1"/>
</dbReference>
<evidence type="ECO:0000256" key="3">
    <source>
        <dbReference type="ARBA" id="ARBA00023239"/>
    </source>
</evidence>
<dbReference type="InterPro" id="IPR011289">
    <property type="entry name" value="Fruc_bis_ald_class-2"/>
</dbReference>
<evidence type="ECO:0000313" key="8">
    <source>
        <dbReference type="Proteomes" id="UP000232227"/>
    </source>
</evidence>
<dbReference type="PANTHER" id="PTHR30304:SF0">
    <property type="entry name" value="D-TAGATOSE-1,6-BISPHOSPHATE ALDOLASE SUBUNIT GATY-RELATED"/>
    <property type="match status" value="1"/>
</dbReference>
<dbReference type="PROSITE" id="PS00806">
    <property type="entry name" value="ALDOLASE_CLASS_II_2"/>
    <property type="match status" value="1"/>
</dbReference>
<name>A0A291ISS8_9MOLU</name>
<evidence type="ECO:0000256" key="2">
    <source>
        <dbReference type="ARBA" id="ARBA00022833"/>
    </source>
</evidence>
<feature type="binding site" evidence="6">
    <location>
        <position position="185"/>
    </location>
    <ligand>
        <name>Zn(2+)</name>
        <dbReference type="ChEBI" id="CHEBI:29105"/>
        <label>1</label>
        <note>catalytic</note>
    </ligand>
</feature>
<gene>
    <name evidence="7" type="primary">fba</name>
    <name evidence="7" type="ORF">CP520_03400</name>
</gene>
<feature type="binding site" evidence="6">
    <location>
        <position position="143"/>
    </location>
    <ligand>
        <name>Zn(2+)</name>
        <dbReference type="ChEBI" id="CHEBI:29105"/>
        <label>2</label>
    </ligand>
</feature>
<dbReference type="RefSeq" id="WP_096863047.1">
    <property type="nucleotide sequence ID" value="NZ_CP023668.1"/>
</dbReference>